<feature type="domain" description="Heterokaryon incompatibility" evidence="2">
    <location>
        <begin position="38"/>
        <end position="131"/>
    </location>
</feature>
<evidence type="ECO:0000256" key="1">
    <source>
        <dbReference type="SAM" id="MobiDB-lite"/>
    </source>
</evidence>
<dbReference type="EMBL" id="JBANRG010000010">
    <property type="protein sequence ID" value="KAK7462974.1"/>
    <property type="molecule type" value="Genomic_DNA"/>
</dbReference>
<dbReference type="InterPro" id="IPR010730">
    <property type="entry name" value="HET"/>
</dbReference>
<dbReference type="Proteomes" id="UP001498398">
    <property type="component" value="Unassembled WGS sequence"/>
</dbReference>
<feature type="compositionally biased region" description="Polar residues" evidence="1">
    <location>
        <begin position="363"/>
        <end position="375"/>
    </location>
</feature>
<evidence type="ECO:0000313" key="4">
    <source>
        <dbReference type="Proteomes" id="UP001498398"/>
    </source>
</evidence>
<dbReference type="PANTHER" id="PTHR10622">
    <property type="entry name" value="HET DOMAIN-CONTAINING PROTEIN"/>
    <property type="match status" value="1"/>
</dbReference>
<evidence type="ECO:0000259" key="2">
    <source>
        <dbReference type="Pfam" id="PF06985"/>
    </source>
</evidence>
<dbReference type="Pfam" id="PF06985">
    <property type="entry name" value="HET"/>
    <property type="match status" value="1"/>
</dbReference>
<sequence length="389" mass="44144">MSSDQYRRKRPQKRPERLIDTRTGEIKDFSQDLNHPPYAILSHTWLIGYEISFKDYSQPRDMYNTESPYKLGYCKIIKACQQAREDGHNYIWVDTCCIDQTNPAEVARNIKSMYGFYQQAVVCYAYLSDVRDEWPIMKDGKWEGKKEAIDQFKASRWFRRGWTLQELVAPLKVIFLNQRRRRIGDKHEMKELIGKMTGIPPSILQGEEDIHNINPMRRMSWCANRTTREGRDLAYCLLGILGLSMEPEPDESIDSAFQRLHGALSKKHPGLKEFASGKDILQFLRSENARDRLGISFPPASSPLLTHSDGHAKANQNSGSQPGTGRKGGSTGGKALPSARSPNAGKPGNQGRDKRSSHPFHRSTVSTRNVSTQVHSIRAMADRTTSTVC</sequence>
<reference evidence="3 4" key="1">
    <citation type="submission" date="2024-01" db="EMBL/GenBank/DDBJ databases">
        <title>A draft genome for the cacao thread blight pathogen Marasmiellus scandens.</title>
        <authorList>
            <person name="Baruah I.K."/>
            <person name="Leung J."/>
            <person name="Bukari Y."/>
            <person name="Amoako-Attah I."/>
            <person name="Meinhardt L.W."/>
            <person name="Bailey B.A."/>
            <person name="Cohen S.P."/>
        </authorList>
    </citation>
    <scope>NUCLEOTIDE SEQUENCE [LARGE SCALE GENOMIC DNA]</scope>
    <source>
        <strain evidence="3 4">GH-19</strain>
    </source>
</reference>
<keyword evidence="4" id="KW-1185">Reference proteome</keyword>
<feature type="region of interest" description="Disordered" evidence="1">
    <location>
        <begin position="1"/>
        <end position="21"/>
    </location>
</feature>
<gene>
    <name evidence="3" type="ORF">VKT23_007555</name>
</gene>
<accession>A0ABR1JRF1</accession>
<protein>
    <recommendedName>
        <fullName evidence="2">Heterokaryon incompatibility domain-containing protein</fullName>
    </recommendedName>
</protein>
<feature type="region of interest" description="Disordered" evidence="1">
    <location>
        <begin position="294"/>
        <end position="389"/>
    </location>
</feature>
<proteinExistence type="predicted"/>
<organism evidence="3 4">
    <name type="scientific">Marasmiellus scandens</name>
    <dbReference type="NCBI Taxonomy" id="2682957"/>
    <lineage>
        <taxon>Eukaryota</taxon>
        <taxon>Fungi</taxon>
        <taxon>Dikarya</taxon>
        <taxon>Basidiomycota</taxon>
        <taxon>Agaricomycotina</taxon>
        <taxon>Agaricomycetes</taxon>
        <taxon>Agaricomycetidae</taxon>
        <taxon>Agaricales</taxon>
        <taxon>Marasmiineae</taxon>
        <taxon>Omphalotaceae</taxon>
        <taxon>Marasmiellus</taxon>
    </lineage>
</organism>
<evidence type="ECO:0000313" key="3">
    <source>
        <dbReference type="EMBL" id="KAK7462974.1"/>
    </source>
</evidence>
<comment type="caution">
    <text evidence="3">The sequence shown here is derived from an EMBL/GenBank/DDBJ whole genome shotgun (WGS) entry which is preliminary data.</text>
</comment>
<name>A0ABR1JRF1_9AGAR</name>
<dbReference type="PANTHER" id="PTHR10622:SF10">
    <property type="entry name" value="HET DOMAIN-CONTAINING PROTEIN"/>
    <property type="match status" value="1"/>
</dbReference>